<dbReference type="OrthoDB" id="9775268at2"/>
<comment type="subcellular location">
    <subcellularLocation>
        <location evidence="1">Cell membrane</location>
        <topology evidence="1">Multi-pass membrane protein</topology>
    </subcellularLocation>
</comment>
<dbReference type="PANTHER" id="PTHR43266:SF2">
    <property type="entry name" value="MAJOR FACILITATOR SUPERFAMILY (MFS) PROFILE DOMAIN-CONTAINING PROTEIN"/>
    <property type="match status" value="1"/>
</dbReference>
<feature type="transmembrane region" description="Helical" evidence="7">
    <location>
        <begin position="359"/>
        <end position="382"/>
    </location>
</feature>
<evidence type="ECO:0000256" key="7">
    <source>
        <dbReference type="SAM" id="Phobius"/>
    </source>
</evidence>
<evidence type="ECO:0000313" key="8">
    <source>
        <dbReference type="EMBL" id="SFG97048.1"/>
    </source>
</evidence>
<keyword evidence="5 7" id="KW-1133">Transmembrane helix</keyword>
<dbReference type="RefSeq" id="WP_093674752.1">
    <property type="nucleotide sequence ID" value="NZ_FOOY01000036.1"/>
</dbReference>
<accession>A0A1I2W6J4</accession>
<dbReference type="PANTHER" id="PTHR43266">
    <property type="entry name" value="MACROLIDE-EFFLUX PROTEIN"/>
    <property type="match status" value="1"/>
</dbReference>
<dbReference type="Gene3D" id="1.20.1250.20">
    <property type="entry name" value="MFS general substrate transporter like domains"/>
    <property type="match status" value="1"/>
</dbReference>
<proteinExistence type="predicted"/>
<keyword evidence="9" id="KW-1185">Reference proteome</keyword>
<evidence type="ECO:0000313" key="9">
    <source>
        <dbReference type="Proteomes" id="UP000198752"/>
    </source>
</evidence>
<keyword evidence="6 7" id="KW-0472">Membrane</keyword>
<feature type="transmembrane region" description="Helical" evidence="7">
    <location>
        <begin position="12"/>
        <end position="40"/>
    </location>
</feature>
<dbReference type="InterPro" id="IPR011701">
    <property type="entry name" value="MFS"/>
</dbReference>
<feature type="transmembrane region" description="Helical" evidence="7">
    <location>
        <begin position="159"/>
        <end position="192"/>
    </location>
</feature>
<dbReference type="InterPro" id="IPR036259">
    <property type="entry name" value="MFS_trans_sf"/>
</dbReference>
<feature type="transmembrane region" description="Helical" evidence="7">
    <location>
        <begin position="262"/>
        <end position="282"/>
    </location>
</feature>
<feature type="transmembrane region" description="Helical" evidence="7">
    <location>
        <begin position="228"/>
        <end position="250"/>
    </location>
</feature>
<organism evidence="8 9">
    <name type="scientific">Sporolactobacillus nakayamae</name>
    <dbReference type="NCBI Taxonomy" id="269670"/>
    <lineage>
        <taxon>Bacteria</taxon>
        <taxon>Bacillati</taxon>
        <taxon>Bacillota</taxon>
        <taxon>Bacilli</taxon>
        <taxon>Bacillales</taxon>
        <taxon>Sporolactobacillaceae</taxon>
        <taxon>Sporolactobacillus</taxon>
    </lineage>
</organism>
<evidence type="ECO:0000256" key="1">
    <source>
        <dbReference type="ARBA" id="ARBA00004651"/>
    </source>
</evidence>
<evidence type="ECO:0000256" key="5">
    <source>
        <dbReference type="ARBA" id="ARBA00022989"/>
    </source>
</evidence>
<keyword evidence="3" id="KW-1003">Cell membrane</keyword>
<evidence type="ECO:0000256" key="4">
    <source>
        <dbReference type="ARBA" id="ARBA00022692"/>
    </source>
</evidence>
<feature type="transmembrane region" description="Helical" evidence="7">
    <location>
        <begin position="402"/>
        <end position="422"/>
    </location>
</feature>
<reference evidence="9" key="1">
    <citation type="submission" date="2016-10" db="EMBL/GenBank/DDBJ databases">
        <authorList>
            <person name="Varghese N."/>
            <person name="Submissions S."/>
        </authorList>
    </citation>
    <scope>NUCLEOTIDE SEQUENCE [LARGE SCALE GENOMIC DNA]</scope>
    <source>
        <strain evidence="9">ATCC 700379</strain>
    </source>
</reference>
<dbReference type="CDD" id="cd06173">
    <property type="entry name" value="MFS_MefA_like"/>
    <property type="match status" value="1"/>
</dbReference>
<dbReference type="STRING" id="269670.SAMN02982927_03428"/>
<sequence length="435" mass="47808">MKNLKKTISELHTFFILWITQSFSVLGSEMTNFALVIWVYQQHGSALMTALLTICSYVPYILLSIFAGALSDKWNKKLTMLVCDSFAALCSATVLVLLTTGTLELWHLYLINALNGLMNTVQQPASEVAISLLTSPKHYQKVSGVRSLSNSLITVLTPALAATMLAFTTIQVVIFFDLMTFSVAFIVLLGFIKIPNVAKQRPDKKETVLQSAKKGLNFLKNNRGILDLILFLSIINFTVSIFNAALPAMILSRTVGGKTALGMVNTFSGLAMVLGSILVTVAPTPKSRVRVIFSSLLFSMSTENFILAFGRSTPIWCFGAVLGWLFIPVMTAQMDVLLRSIVPVQMQGRVYSVRNTLQFFSIPVGYFCGGILIDKVFEPFMAVQQPHSLWSFLFGVGKGSGAAFLFMVIGIVGTLSCLPFLTDKNIWKLENKKSA</sequence>
<dbReference type="AlphaFoldDB" id="A0A1I2W6J4"/>
<evidence type="ECO:0000256" key="3">
    <source>
        <dbReference type="ARBA" id="ARBA00022475"/>
    </source>
</evidence>
<feature type="transmembrane region" description="Helical" evidence="7">
    <location>
        <begin position="315"/>
        <end position="338"/>
    </location>
</feature>
<dbReference type="Proteomes" id="UP000198752">
    <property type="component" value="Unassembled WGS sequence"/>
</dbReference>
<keyword evidence="4 7" id="KW-0812">Transmembrane</keyword>
<dbReference type="GO" id="GO:0022857">
    <property type="term" value="F:transmembrane transporter activity"/>
    <property type="evidence" value="ECO:0007669"/>
    <property type="project" value="InterPro"/>
</dbReference>
<feature type="transmembrane region" description="Helical" evidence="7">
    <location>
        <begin position="46"/>
        <end position="66"/>
    </location>
</feature>
<keyword evidence="2" id="KW-0813">Transport</keyword>
<name>A0A1I2W6J4_9BACL</name>
<evidence type="ECO:0000256" key="6">
    <source>
        <dbReference type="ARBA" id="ARBA00023136"/>
    </source>
</evidence>
<feature type="transmembrane region" description="Helical" evidence="7">
    <location>
        <begin position="289"/>
        <end position="309"/>
    </location>
</feature>
<protein>
    <submittedName>
        <fullName evidence="8">Transmembrane secretion effector</fullName>
    </submittedName>
</protein>
<dbReference type="GO" id="GO:0005886">
    <property type="term" value="C:plasma membrane"/>
    <property type="evidence" value="ECO:0007669"/>
    <property type="project" value="UniProtKB-SubCell"/>
</dbReference>
<dbReference type="SUPFAM" id="SSF103473">
    <property type="entry name" value="MFS general substrate transporter"/>
    <property type="match status" value="1"/>
</dbReference>
<dbReference type="Pfam" id="PF07690">
    <property type="entry name" value="MFS_1"/>
    <property type="match status" value="1"/>
</dbReference>
<evidence type="ECO:0000256" key="2">
    <source>
        <dbReference type="ARBA" id="ARBA00022448"/>
    </source>
</evidence>
<dbReference type="EMBL" id="FOOY01000036">
    <property type="protein sequence ID" value="SFG97048.1"/>
    <property type="molecule type" value="Genomic_DNA"/>
</dbReference>
<gene>
    <name evidence="8" type="ORF">SAMN02982927_03428</name>
</gene>